<sequence length="122" mass="14062">MINLLFDCVKEPNQNLILTNNKPKVVEVVLFEINPGYTEKDAKKALSSLNDIVKLYYGFVERITAKNENGKYMDIIYWRDINSAKSAAADLAQNEKATIAFSVIKSQSVQMYYFDMFNQFEE</sequence>
<dbReference type="RefSeq" id="WP_035087126.1">
    <property type="nucleotide sequence ID" value="NZ_BMWS01000001.1"/>
</dbReference>
<gene>
    <name evidence="1" type="ORF">GCM10007384_01120</name>
</gene>
<dbReference type="EMBL" id="BMWS01000001">
    <property type="protein sequence ID" value="GGX03153.1"/>
    <property type="molecule type" value="Genomic_DNA"/>
</dbReference>
<name>A0A918JQT3_9FLAO</name>
<evidence type="ECO:0000313" key="1">
    <source>
        <dbReference type="EMBL" id="GGX03153.1"/>
    </source>
</evidence>
<proteinExistence type="predicted"/>
<accession>A0A918JQT3</accession>
<organism evidence="1 2">
    <name type="scientific">Aquimarina muelleri</name>
    <dbReference type="NCBI Taxonomy" id="279356"/>
    <lineage>
        <taxon>Bacteria</taxon>
        <taxon>Pseudomonadati</taxon>
        <taxon>Bacteroidota</taxon>
        <taxon>Flavobacteriia</taxon>
        <taxon>Flavobacteriales</taxon>
        <taxon>Flavobacteriaceae</taxon>
        <taxon>Aquimarina</taxon>
    </lineage>
</organism>
<protein>
    <recommendedName>
        <fullName evidence="3">Antibiotic biosynthesis monooxygenase</fullName>
    </recommendedName>
</protein>
<comment type="caution">
    <text evidence="1">The sequence shown here is derived from an EMBL/GenBank/DDBJ whole genome shotgun (WGS) entry which is preliminary data.</text>
</comment>
<evidence type="ECO:0000313" key="2">
    <source>
        <dbReference type="Proteomes" id="UP000601108"/>
    </source>
</evidence>
<dbReference type="Proteomes" id="UP000601108">
    <property type="component" value="Unassembled WGS sequence"/>
</dbReference>
<reference evidence="1 2" key="1">
    <citation type="journal article" date="2014" name="Int. J. Syst. Evol. Microbiol.">
        <title>Complete genome sequence of Corynebacterium casei LMG S-19264T (=DSM 44701T), isolated from a smear-ripened cheese.</title>
        <authorList>
            <consortium name="US DOE Joint Genome Institute (JGI-PGF)"/>
            <person name="Walter F."/>
            <person name="Albersmeier A."/>
            <person name="Kalinowski J."/>
            <person name="Ruckert C."/>
        </authorList>
    </citation>
    <scope>NUCLEOTIDE SEQUENCE [LARGE SCALE GENOMIC DNA]</scope>
    <source>
        <strain evidence="1 2">KCTC 12285</strain>
    </source>
</reference>
<evidence type="ECO:0008006" key="3">
    <source>
        <dbReference type="Google" id="ProtNLM"/>
    </source>
</evidence>
<keyword evidence="2" id="KW-1185">Reference proteome</keyword>
<dbReference type="AlphaFoldDB" id="A0A918JQT3"/>